<dbReference type="RefSeq" id="WP_309938683.1">
    <property type="nucleotide sequence ID" value="NZ_AP025305.1"/>
</dbReference>
<keyword evidence="1" id="KW-1133">Transmembrane helix</keyword>
<keyword evidence="1" id="KW-0472">Membrane</keyword>
<evidence type="ECO:0000313" key="2">
    <source>
        <dbReference type="EMBL" id="MDR6239139.1"/>
    </source>
</evidence>
<dbReference type="EMBL" id="JAVDQD010000002">
    <property type="protein sequence ID" value="MDR6239139.1"/>
    <property type="molecule type" value="Genomic_DNA"/>
</dbReference>
<accession>A0AAE4BQH9</accession>
<keyword evidence="1" id="KW-0812">Transmembrane</keyword>
<sequence>MIHSKPKFNTLSALAVFNTLMLMGFIYSLKSLLAQPSNILLLVTTSILFVIFLFVLIKTALATKQVIIANLIIEEKYLWGVFSQKHQLEHLNSWCETIIKTKNGVFKSLELDFTTRKKIKLSNHEDSKYAEILKYLSKKYPKKKASTNAKA</sequence>
<reference evidence="2" key="1">
    <citation type="submission" date="2023-07" db="EMBL/GenBank/DDBJ databases">
        <title>Genomic Encyclopedia of Type Strains, Phase IV (KMG-IV): sequencing the most valuable type-strain genomes for metagenomic binning, comparative biology and taxonomic classification.</title>
        <authorList>
            <person name="Goeker M."/>
        </authorList>
    </citation>
    <scope>NUCLEOTIDE SEQUENCE</scope>
    <source>
        <strain evidence="2">DSM 26174</strain>
    </source>
</reference>
<dbReference type="AlphaFoldDB" id="A0AAE4BQH9"/>
<gene>
    <name evidence="2" type="ORF">HNQ88_002176</name>
</gene>
<feature type="transmembrane region" description="Helical" evidence="1">
    <location>
        <begin position="12"/>
        <end position="33"/>
    </location>
</feature>
<comment type="caution">
    <text evidence="2">The sequence shown here is derived from an EMBL/GenBank/DDBJ whole genome shotgun (WGS) entry which is preliminary data.</text>
</comment>
<protein>
    <submittedName>
        <fullName evidence="2">Uncharacterized protein</fullName>
    </submittedName>
</protein>
<keyword evidence="3" id="KW-1185">Reference proteome</keyword>
<proteinExistence type="predicted"/>
<evidence type="ECO:0000256" key="1">
    <source>
        <dbReference type="SAM" id="Phobius"/>
    </source>
</evidence>
<name>A0AAE4BQH9_9BACT</name>
<feature type="transmembrane region" description="Helical" evidence="1">
    <location>
        <begin position="39"/>
        <end position="57"/>
    </location>
</feature>
<evidence type="ECO:0000313" key="3">
    <source>
        <dbReference type="Proteomes" id="UP001185092"/>
    </source>
</evidence>
<dbReference type="Proteomes" id="UP001185092">
    <property type="component" value="Unassembled WGS sequence"/>
</dbReference>
<organism evidence="2 3">
    <name type="scientific">Aureibacter tunicatorum</name>
    <dbReference type="NCBI Taxonomy" id="866807"/>
    <lineage>
        <taxon>Bacteria</taxon>
        <taxon>Pseudomonadati</taxon>
        <taxon>Bacteroidota</taxon>
        <taxon>Cytophagia</taxon>
        <taxon>Cytophagales</taxon>
        <taxon>Persicobacteraceae</taxon>
        <taxon>Aureibacter</taxon>
    </lineage>
</organism>